<dbReference type="Proteomes" id="UP000572635">
    <property type="component" value="Unassembled WGS sequence"/>
</dbReference>
<evidence type="ECO:0000313" key="4">
    <source>
        <dbReference type="EMBL" id="MBB5430626.1"/>
    </source>
</evidence>
<name>A0A7W8QJG8_9ACTN</name>
<organism evidence="4 5">
    <name type="scientific">Nocardiopsis composta</name>
    <dbReference type="NCBI Taxonomy" id="157465"/>
    <lineage>
        <taxon>Bacteria</taxon>
        <taxon>Bacillati</taxon>
        <taxon>Actinomycetota</taxon>
        <taxon>Actinomycetes</taxon>
        <taxon>Streptosporangiales</taxon>
        <taxon>Nocardiopsidaceae</taxon>
        <taxon>Nocardiopsis</taxon>
    </lineage>
</organism>
<dbReference type="Pfam" id="PF13796">
    <property type="entry name" value="Sensor"/>
    <property type="match status" value="1"/>
</dbReference>
<feature type="transmembrane region" description="Helical" evidence="2">
    <location>
        <begin position="113"/>
        <end position="139"/>
    </location>
</feature>
<feature type="transmembrane region" description="Helical" evidence="2">
    <location>
        <begin position="40"/>
        <end position="60"/>
    </location>
</feature>
<accession>A0A7W8QJG8</accession>
<evidence type="ECO:0000256" key="1">
    <source>
        <dbReference type="SAM" id="MobiDB-lite"/>
    </source>
</evidence>
<feature type="region of interest" description="Disordered" evidence="1">
    <location>
        <begin position="203"/>
        <end position="239"/>
    </location>
</feature>
<dbReference type="AlphaFoldDB" id="A0A7W8QJG8"/>
<proteinExistence type="predicted"/>
<keyword evidence="2" id="KW-0472">Membrane</keyword>
<keyword evidence="2" id="KW-1133">Transmembrane helix</keyword>
<feature type="compositionally biased region" description="Pro residues" evidence="1">
    <location>
        <begin position="204"/>
        <end position="226"/>
    </location>
</feature>
<comment type="caution">
    <text evidence="4">The sequence shown here is derived from an EMBL/GenBank/DDBJ whole genome shotgun (WGS) entry which is preliminary data.</text>
</comment>
<dbReference type="RefSeq" id="WP_184388641.1">
    <property type="nucleotide sequence ID" value="NZ_BAAAJD010000162.1"/>
</dbReference>
<protein>
    <recommendedName>
        <fullName evidence="3">Putative sensor domain-containing protein</fullName>
    </recommendedName>
</protein>
<dbReference type="EMBL" id="JACHDB010000001">
    <property type="protein sequence ID" value="MBB5430626.1"/>
    <property type="molecule type" value="Genomic_DNA"/>
</dbReference>
<evidence type="ECO:0000313" key="5">
    <source>
        <dbReference type="Proteomes" id="UP000572635"/>
    </source>
</evidence>
<feature type="transmembrane region" description="Helical" evidence="2">
    <location>
        <begin position="12"/>
        <end position="34"/>
    </location>
</feature>
<dbReference type="InterPro" id="IPR025828">
    <property type="entry name" value="Put_sensor_dom"/>
</dbReference>
<feature type="compositionally biased region" description="Low complexity" evidence="1">
    <location>
        <begin position="227"/>
        <end position="239"/>
    </location>
</feature>
<keyword evidence="5" id="KW-1185">Reference proteome</keyword>
<feature type="domain" description="Putative sensor" evidence="3">
    <location>
        <begin position="14"/>
        <end position="199"/>
    </location>
</feature>
<evidence type="ECO:0000259" key="3">
    <source>
        <dbReference type="Pfam" id="PF13796"/>
    </source>
</evidence>
<evidence type="ECO:0000256" key="2">
    <source>
        <dbReference type="SAM" id="Phobius"/>
    </source>
</evidence>
<keyword evidence="2" id="KW-0812">Transmembrane</keyword>
<feature type="transmembrane region" description="Helical" evidence="2">
    <location>
        <begin position="166"/>
        <end position="188"/>
    </location>
</feature>
<gene>
    <name evidence="4" type="ORF">HDA36_000710</name>
</gene>
<reference evidence="4 5" key="1">
    <citation type="submission" date="2020-08" db="EMBL/GenBank/DDBJ databases">
        <title>Sequencing the genomes of 1000 actinobacteria strains.</title>
        <authorList>
            <person name="Klenk H.-P."/>
        </authorList>
    </citation>
    <scope>NUCLEOTIDE SEQUENCE [LARGE SCALE GENOMIC DNA]</scope>
    <source>
        <strain evidence="4 5">DSM 44551</strain>
    </source>
</reference>
<sequence length="239" mass="25002">MSNIIRRIGADTRYLIVGFPVAIVSFSLLVPVFAAGLGTAAIVVGLFAMGLALLIARGFAAVERQMASEVLNRPIGAPNHRRPPEGAGWFRAGITPLTCGQSWMDLGHGILRFPLAVASFAIAVSWWAVAAAGLLYPAYGWVLNRIPGNRDLPELLGYGDSLQTEIAFHMALGALFAVLLPVVLRFLAQLNAGFAKAFLSPVSPARPEPAAPSGPAPAQYPAPGPAAPSTGPASPYALR</sequence>